<dbReference type="PANTHER" id="PTHR10900:SF77">
    <property type="entry name" value="FI19380P1"/>
    <property type="match status" value="1"/>
</dbReference>
<dbReference type="GO" id="GO:0005615">
    <property type="term" value="C:extracellular space"/>
    <property type="evidence" value="ECO:0007669"/>
    <property type="project" value="TreeGrafter"/>
</dbReference>
<feature type="region of interest" description="Disordered" evidence="1">
    <location>
        <begin position="444"/>
        <end position="506"/>
    </location>
</feature>
<evidence type="ECO:0000256" key="1">
    <source>
        <dbReference type="SAM" id="MobiDB-lite"/>
    </source>
</evidence>
<feature type="domain" description="ApaG" evidence="3">
    <location>
        <begin position="188"/>
        <end position="335"/>
    </location>
</feature>
<comment type="caution">
    <text evidence="4">The sequence shown here is derived from an EMBL/GenBank/DDBJ whole genome shotgun (WGS) entry which is preliminary data.</text>
</comment>
<accession>A0A1Z5JBD5</accession>
<dbReference type="Pfam" id="PF04379">
    <property type="entry name" value="DUF525"/>
    <property type="match status" value="1"/>
</dbReference>
<dbReference type="Proteomes" id="UP000198406">
    <property type="component" value="Unassembled WGS sequence"/>
</dbReference>
<dbReference type="InterPro" id="IPR000782">
    <property type="entry name" value="FAS1_domain"/>
</dbReference>
<feature type="compositionally biased region" description="Polar residues" evidence="1">
    <location>
        <begin position="486"/>
        <end position="505"/>
    </location>
</feature>
<dbReference type="OrthoDB" id="44081at2759"/>
<dbReference type="Pfam" id="PF02469">
    <property type="entry name" value="Fasciclin"/>
    <property type="match status" value="1"/>
</dbReference>
<feature type="domain" description="FAS1" evidence="2">
    <location>
        <begin position="510"/>
        <end position="648"/>
    </location>
</feature>
<dbReference type="PANTHER" id="PTHR10900">
    <property type="entry name" value="PERIOSTIN-RELATED"/>
    <property type="match status" value="1"/>
</dbReference>
<evidence type="ECO:0000259" key="3">
    <source>
        <dbReference type="PROSITE" id="PS51087"/>
    </source>
</evidence>
<gene>
    <name evidence="4" type="ORF">FisN_7Lh391</name>
</gene>
<dbReference type="InterPro" id="IPR007474">
    <property type="entry name" value="ApaG_domain"/>
</dbReference>
<dbReference type="Gene3D" id="2.60.40.1470">
    <property type="entry name" value="ApaG domain"/>
    <property type="match status" value="1"/>
</dbReference>
<name>A0A1Z5JBD5_FISSO</name>
<dbReference type="SUPFAM" id="SSF110069">
    <property type="entry name" value="ApaG-like"/>
    <property type="match status" value="1"/>
</dbReference>
<dbReference type="InterPro" id="IPR050904">
    <property type="entry name" value="Adhesion/Biosynth-related"/>
</dbReference>
<feature type="compositionally biased region" description="Low complexity" evidence="1">
    <location>
        <begin position="453"/>
        <end position="473"/>
    </location>
</feature>
<proteinExistence type="predicted"/>
<dbReference type="SUPFAM" id="SSF82153">
    <property type="entry name" value="FAS1 domain"/>
    <property type="match status" value="3"/>
</dbReference>
<feature type="compositionally biased region" description="Acidic residues" evidence="1">
    <location>
        <begin position="117"/>
        <end position="138"/>
    </location>
</feature>
<dbReference type="Gene3D" id="2.30.180.10">
    <property type="entry name" value="FAS1 domain"/>
    <property type="match status" value="3"/>
</dbReference>
<dbReference type="InterPro" id="IPR036378">
    <property type="entry name" value="FAS1_dom_sf"/>
</dbReference>
<dbReference type="InterPro" id="IPR036767">
    <property type="entry name" value="ApaG_sf"/>
</dbReference>
<evidence type="ECO:0000313" key="5">
    <source>
        <dbReference type="Proteomes" id="UP000198406"/>
    </source>
</evidence>
<dbReference type="AlphaFoldDB" id="A0A1Z5JBD5"/>
<dbReference type="InParanoid" id="A0A1Z5JBD5"/>
<evidence type="ECO:0000313" key="4">
    <source>
        <dbReference type="EMBL" id="GAX11285.1"/>
    </source>
</evidence>
<reference evidence="4 5" key="1">
    <citation type="journal article" date="2015" name="Plant Cell">
        <title>Oil accumulation by the oleaginous diatom Fistulifera solaris as revealed by the genome and transcriptome.</title>
        <authorList>
            <person name="Tanaka T."/>
            <person name="Maeda Y."/>
            <person name="Veluchamy A."/>
            <person name="Tanaka M."/>
            <person name="Abida H."/>
            <person name="Marechal E."/>
            <person name="Bowler C."/>
            <person name="Muto M."/>
            <person name="Sunaga Y."/>
            <person name="Tanaka M."/>
            <person name="Yoshino T."/>
            <person name="Taniguchi T."/>
            <person name="Fukuda Y."/>
            <person name="Nemoto M."/>
            <person name="Matsumoto M."/>
            <person name="Wong P.S."/>
            <person name="Aburatani S."/>
            <person name="Fujibuchi W."/>
        </authorList>
    </citation>
    <scope>NUCLEOTIDE SEQUENCE [LARGE SCALE GENOMIC DNA]</scope>
    <source>
        <strain evidence="4 5">JPCC DA0580</strain>
    </source>
</reference>
<dbReference type="EMBL" id="BDSP01000039">
    <property type="protein sequence ID" value="GAX11285.1"/>
    <property type="molecule type" value="Genomic_DNA"/>
</dbReference>
<sequence length="1186" mass="133724">MISTQAQLYRVLIRQCRAWESKEMVWLQPPIDPHTAGSARLWFSKKKKDDDNDNDDVPAVYQWFVQQQPSSSSSSSSSSDEWQAWYSEVIKHHYKLLQKRKVPNKHDFAASLNDSSSDSDDSDDSDAEEEEEEEEEEFDRSLWTKVETLQHAIRTAFRHSSPQYAPLALIAFRQLRQQWYQQQLFTSIHMAYGLRISVLSQYIGRSLEHKYRFAYRVRIERLDPDTAVQLLGRTWHITEANNNNNNDKRTVVVDAPTTGAVGQLPVLEPHSCFEYVSGAELFSTKGQMSGWFHFAPVPRGTPSAIVGMSVLALSSMDKFAVEIKPFTLRVDDDDDRTCHYSLSVPPLTLCHKTPKKCKSKKTLLSFFLSLDIRLLFIRFAYLQMKWLIVWCSSCCFLLGTQHTVLAQTSGGATLDFAPPTANTSQTGGEVLDLEDDVFNNITNMTTPSTAPLSSPNATETPPATSPTTTPSTEAEADETEPTNAPSTAFVNVSHPNAGGMTNTDGETFEGMTLRELIISREELTLFRDFLDQAGLLETILDDTTQQLTIFAPDNHAMENNRNIQLYSTGLDESPPRWYHTILSTCQNHMAESQILNFDQIFDQVRTEITSMHDTWPVSQFTLQVGGVEMETANLVASNGILHVTRGVIAPQFYSQTFAQLELQEEFGPDHLNRISMVDVVDNIPGARQLLATSRDTGLTYAGCRIRAFNRMGLDYLPQTINGGQFVKENELMNASFAEQSLHNFVEYQLIPHNYYLPDIEENFEQLVMPINKCSHIWITNRVGKLCFNDACIVRTPDPRWFLASNGVGYVLDKCIICSGIAMLTDYAAEYSSLNTKDAAQLFWGTEWNLRNLSLSVGDGGPLTMFASINTGFNFFTLEDTTRLSTDKWRRHLWDLASHFLTQGKYTRDHLINITKSNGGAWNLTMLTGENVTIDFDESRNMVLVDGGDLFMHDMQGQDGLLHFTTEVPKPRSVTKNCFTIVEDDPDERFRLHLGYLTSLFLEEDVKRLLPLTVFYAPNEAWEGKMVDLMELSETVLENMIFKELLWCELLVEMANSGQPIESHNGQLWNVVVNEEGFPCIKTIQQLNETHSMDACITKCDILARNGIVHEIDSLIVYQSLDTLAPFPPVAPFAPSAPSPLFEQPIQRDNITAPTLAPSSAAWRTTTSSSSWGLVSSLLAAMLCYFL</sequence>
<protein>
    <recommendedName>
        <fullName evidence="6">FAS1 domain-containing protein</fullName>
    </recommendedName>
</protein>
<evidence type="ECO:0008006" key="6">
    <source>
        <dbReference type="Google" id="ProtNLM"/>
    </source>
</evidence>
<dbReference type="PROSITE" id="PS50213">
    <property type="entry name" value="FAS1"/>
    <property type="match status" value="1"/>
</dbReference>
<feature type="region of interest" description="Disordered" evidence="1">
    <location>
        <begin position="108"/>
        <end position="140"/>
    </location>
</feature>
<dbReference type="PROSITE" id="PS51087">
    <property type="entry name" value="APAG"/>
    <property type="match status" value="1"/>
</dbReference>
<keyword evidence="5" id="KW-1185">Reference proteome</keyword>
<organism evidence="4 5">
    <name type="scientific">Fistulifera solaris</name>
    <name type="common">Oleaginous diatom</name>
    <dbReference type="NCBI Taxonomy" id="1519565"/>
    <lineage>
        <taxon>Eukaryota</taxon>
        <taxon>Sar</taxon>
        <taxon>Stramenopiles</taxon>
        <taxon>Ochrophyta</taxon>
        <taxon>Bacillariophyta</taxon>
        <taxon>Bacillariophyceae</taxon>
        <taxon>Bacillariophycidae</taxon>
        <taxon>Naviculales</taxon>
        <taxon>Naviculaceae</taxon>
        <taxon>Fistulifera</taxon>
    </lineage>
</organism>
<evidence type="ECO:0000259" key="2">
    <source>
        <dbReference type="PROSITE" id="PS50213"/>
    </source>
</evidence>